<evidence type="ECO:0000256" key="1">
    <source>
        <dbReference type="SAM" id="MobiDB-lite"/>
    </source>
</evidence>
<evidence type="ECO:0000313" key="3">
    <source>
        <dbReference type="EMBL" id="KAF4442969.1"/>
    </source>
</evidence>
<sequence>MGSNSSHELYQALPLRGEEFRLLILQPGQWAEEVACSLTVHSLLNKPSFEALSYTWGVSQSSEPISINNVAVAVGENLKIALRYLRSTDGPRTIWVDALCINQADNEEKGRQVQRLAQVFSSAAAILAWLGPPDSDGERALSAMGNFGQTFLLIFRAGCLQNNTNPNDNGWQRLLKLSPSDMRQLGLDFTETTWQAIWALCNRSFWRRIWIIQELALAGDGGVEPDAKNTCIIGCGSVWVPLPVIWLFVGIFGLMRGNSNWQEDIPSPPSRLLAEKGPPAIEDMYRVVRRFDSIFDDEFHSIDSLIRLLSKFQVTDPRDKLYGLLGIVKDHQVVADYSLSVSDVYKVWVRKWVKSKGNLHCILGNRQLTNNFEPSWLPELSNELVDSFVFEETIRNATCDAIGNEQPIHIDFMENILKVKGIRVGKLERIVGPSLSPLGSSESSQSWFAKLLVIIDLYSSFTEDLKEQVWRALIMETDTTNRDVPISPAPDHFRQLFQVYLNIDPVSEDFEPNLPLETRFERYVSPYAVSLDNAMYPHRCFFVTDNLRVGLGPFCGKEGDEVVSIFGSPLCFVLRPEGKGYRMIGDAYVQGVGPNRRPRDQDGSELPEEDFMIHQ</sequence>
<dbReference type="PANTHER" id="PTHR24148:SF82">
    <property type="entry name" value="HETEROKARYON INCOMPATIBILITY DOMAIN-CONTAINING PROTEIN"/>
    <property type="match status" value="1"/>
</dbReference>
<dbReference type="Proteomes" id="UP000605986">
    <property type="component" value="Unassembled WGS sequence"/>
</dbReference>
<keyword evidence="4" id="KW-1185">Reference proteome</keyword>
<proteinExistence type="predicted"/>
<dbReference type="InterPro" id="IPR052895">
    <property type="entry name" value="HetReg/Transcr_Mod"/>
</dbReference>
<dbReference type="EMBL" id="JAADJG010000584">
    <property type="protein sequence ID" value="KAF4442969.1"/>
    <property type="molecule type" value="Genomic_DNA"/>
</dbReference>
<dbReference type="OrthoDB" id="3477286at2759"/>
<name>A0A8H4K499_9HYPO</name>
<dbReference type="AlphaFoldDB" id="A0A8H4K499"/>
<protein>
    <submittedName>
        <fullName evidence="3">HET-domain-containing protein</fullName>
    </submittedName>
</protein>
<evidence type="ECO:0000259" key="2">
    <source>
        <dbReference type="Pfam" id="PF06985"/>
    </source>
</evidence>
<feature type="compositionally biased region" description="Acidic residues" evidence="1">
    <location>
        <begin position="603"/>
        <end position="615"/>
    </location>
</feature>
<reference evidence="3" key="1">
    <citation type="submission" date="2020-01" db="EMBL/GenBank/DDBJ databases">
        <title>Identification and distribution of gene clusters putatively required for synthesis of sphingolipid metabolism inhibitors in phylogenetically diverse species of the filamentous fungus Fusarium.</title>
        <authorList>
            <person name="Kim H.-S."/>
            <person name="Busman M."/>
            <person name="Brown D.W."/>
            <person name="Divon H."/>
            <person name="Uhlig S."/>
            <person name="Proctor R.H."/>
        </authorList>
    </citation>
    <scope>NUCLEOTIDE SEQUENCE</scope>
    <source>
        <strain evidence="3">NRRL 53441</strain>
    </source>
</reference>
<comment type="caution">
    <text evidence="3">The sequence shown here is derived from an EMBL/GenBank/DDBJ whole genome shotgun (WGS) entry which is preliminary data.</text>
</comment>
<dbReference type="InterPro" id="IPR010730">
    <property type="entry name" value="HET"/>
</dbReference>
<accession>A0A8H4K499</accession>
<dbReference type="PANTHER" id="PTHR24148">
    <property type="entry name" value="ANKYRIN REPEAT DOMAIN-CONTAINING PROTEIN 39 HOMOLOG-RELATED"/>
    <property type="match status" value="1"/>
</dbReference>
<feature type="domain" description="Heterokaryon incompatibility" evidence="2">
    <location>
        <begin position="49"/>
        <end position="214"/>
    </location>
</feature>
<gene>
    <name evidence="3" type="ORF">F53441_11613</name>
</gene>
<evidence type="ECO:0000313" key="4">
    <source>
        <dbReference type="Proteomes" id="UP000605986"/>
    </source>
</evidence>
<dbReference type="Pfam" id="PF06985">
    <property type="entry name" value="HET"/>
    <property type="match status" value="1"/>
</dbReference>
<organism evidence="3 4">
    <name type="scientific">Fusarium austroafricanum</name>
    <dbReference type="NCBI Taxonomy" id="2364996"/>
    <lineage>
        <taxon>Eukaryota</taxon>
        <taxon>Fungi</taxon>
        <taxon>Dikarya</taxon>
        <taxon>Ascomycota</taxon>
        <taxon>Pezizomycotina</taxon>
        <taxon>Sordariomycetes</taxon>
        <taxon>Hypocreomycetidae</taxon>
        <taxon>Hypocreales</taxon>
        <taxon>Nectriaceae</taxon>
        <taxon>Fusarium</taxon>
        <taxon>Fusarium concolor species complex</taxon>
    </lineage>
</organism>
<feature type="region of interest" description="Disordered" evidence="1">
    <location>
        <begin position="592"/>
        <end position="615"/>
    </location>
</feature>